<dbReference type="PANTHER" id="PTHR42939">
    <property type="entry name" value="ABC TRANSPORTER ATP-BINDING PROTEIN ALBC-RELATED"/>
    <property type="match status" value="1"/>
</dbReference>
<evidence type="ECO:0000313" key="5">
    <source>
        <dbReference type="EMBL" id="BEP29425.1"/>
    </source>
</evidence>
<keyword evidence="1" id="KW-0813">Transport</keyword>
<keyword evidence="2" id="KW-0547">Nucleotide-binding</keyword>
<reference evidence="5 6" key="1">
    <citation type="submission" date="2023-08" db="EMBL/GenBank/DDBJ databases">
        <title>Helicovermis profunda gen. nov., sp. nov., a novel mesophilic, fermentative bacterium within the Bacillota from a deep-sea hydrothermal vent chimney.</title>
        <authorList>
            <person name="Miyazaki U."/>
            <person name="Mizutani D."/>
            <person name="Hashimoto Y."/>
            <person name="Tame A."/>
            <person name="Sawayama S."/>
            <person name="Miyazaki J."/>
            <person name="Takai K."/>
            <person name="Nakagawa S."/>
        </authorList>
    </citation>
    <scope>NUCLEOTIDE SEQUENCE [LARGE SCALE GENOMIC DNA]</scope>
    <source>
        <strain evidence="5 6">S502</strain>
    </source>
</reference>
<dbReference type="EMBL" id="AP028654">
    <property type="protein sequence ID" value="BEP29425.1"/>
    <property type="molecule type" value="Genomic_DNA"/>
</dbReference>
<dbReference type="CDD" id="cd03230">
    <property type="entry name" value="ABC_DR_subfamily_A"/>
    <property type="match status" value="1"/>
</dbReference>
<dbReference type="InterPro" id="IPR027417">
    <property type="entry name" value="P-loop_NTPase"/>
</dbReference>
<dbReference type="PROSITE" id="PS50893">
    <property type="entry name" value="ABC_TRANSPORTER_2"/>
    <property type="match status" value="1"/>
</dbReference>
<sequence>MIHASNLKKTFDGFFALDGMDINVEQGSVYGLVGPNGAGKTTLLKTLMGVYKKDDGSLKIMGEDPYENKKLKEKIGFISDELYFFSNYTIKDTAKFYSKIYPNWSFDRYNSLKNAFSIDENMKIRKMSKGMKKQVAFWMIISMKPEIMILDEPVDGLDPVARKSVWNLVLQDVSERGTTVLISSHNLRELEDVCDHVGIMSKGKLLLEKELSSAKNDIHKLQIGFKDKIPKKMLEDENIINSSISGSIVTIIVKGNEEKLLEYYNSFSPALIDIISLTLEEVFIYEVGGDGYEIKNIIL</sequence>
<dbReference type="KEGG" id="hprf:HLPR_17560"/>
<name>A0AAU9ESJ3_9FIRM</name>
<dbReference type="GO" id="GO:0005524">
    <property type="term" value="F:ATP binding"/>
    <property type="evidence" value="ECO:0007669"/>
    <property type="project" value="UniProtKB-KW"/>
</dbReference>
<proteinExistence type="predicted"/>
<feature type="domain" description="ABC transporter" evidence="4">
    <location>
        <begin position="2"/>
        <end position="227"/>
    </location>
</feature>
<dbReference type="InterPro" id="IPR003439">
    <property type="entry name" value="ABC_transporter-like_ATP-bd"/>
</dbReference>
<gene>
    <name evidence="5" type="ORF">HLPR_17560</name>
</gene>
<evidence type="ECO:0000313" key="6">
    <source>
        <dbReference type="Proteomes" id="UP001321786"/>
    </source>
</evidence>
<dbReference type="InterPro" id="IPR003593">
    <property type="entry name" value="AAA+_ATPase"/>
</dbReference>
<dbReference type="AlphaFoldDB" id="A0AAU9ESJ3"/>
<organism evidence="5 6">
    <name type="scientific">Helicovermis profundi</name>
    <dbReference type="NCBI Taxonomy" id="3065157"/>
    <lineage>
        <taxon>Bacteria</taxon>
        <taxon>Bacillati</taxon>
        <taxon>Bacillota</taxon>
        <taxon>Clostridia</taxon>
        <taxon>Helicovermis</taxon>
    </lineage>
</organism>
<evidence type="ECO:0000259" key="4">
    <source>
        <dbReference type="PROSITE" id="PS50893"/>
    </source>
</evidence>
<keyword evidence="3 5" id="KW-0067">ATP-binding</keyword>
<dbReference type="Proteomes" id="UP001321786">
    <property type="component" value="Chromosome"/>
</dbReference>
<protein>
    <submittedName>
        <fullName evidence="5">ABC transporter ATP-binding protein</fullName>
    </submittedName>
</protein>
<evidence type="ECO:0000256" key="3">
    <source>
        <dbReference type="ARBA" id="ARBA00022840"/>
    </source>
</evidence>
<accession>A0AAU9ESJ3</accession>
<dbReference type="Pfam" id="PF00005">
    <property type="entry name" value="ABC_tran"/>
    <property type="match status" value="1"/>
</dbReference>
<dbReference type="SMART" id="SM00382">
    <property type="entry name" value="AAA"/>
    <property type="match status" value="1"/>
</dbReference>
<keyword evidence="6" id="KW-1185">Reference proteome</keyword>
<dbReference type="InterPro" id="IPR051782">
    <property type="entry name" value="ABC_Transporter_VariousFunc"/>
</dbReference>
<dbReference type="Gene3D" id="3.40.50.300">
    <property type="entry name" value="P-loop containing nucleotide triphosphate hydrolases"/>
    <property type="match status" value="1"/>
</dbReference>
<dbReference type="GO" id="GO:0016887">
    <property type="term" value="F:ATP hydrolysis activity"/>
    <property type="evidence" value="ECO:0007669"/>
    <property type="project" value="InterPro"/>
</dbReference>
<dbReference type="PANTHER" id="PTHR42939:SF1">
    <property type="entry name" value="ABC TRANSPORTER ATP-BINDING PROTEIN ALBC-RELATED"/>
    <property type="match status" value="1"/>
</dbReference>
<evidence type="ECO:0000256" key="1">
    <source>
        <dbReference type="ARBA" id="ARBA00022448"/>
    </source>
</evidence>
<dbReference type="RefSeq" id="WP_338535061.1">
    <property type="nucleotide sequence ID" value="NZ_AP028654.1"/>
</dbReference>
<evidence type="ECO:0000256" key="2">
    <source>
        <dbReference type="ARBA" id="ARBA00022741"/>
    </source>
</evidence>
<dbReference type="SUPFAM" id="SSF52540">
    <property type="entry name" value="P-loop containing nucleoside triphosphate hydrolases"/>
    <property type="match status" value="1"/>
</dbReference>